<dbReference type="EMBL" id="BGPR01023607">
    <property type="protein sequence ID" value="GBN90904.1"/>
    <property type="molecule type" value="Genomic_DNA"/>
</dbReference>
<dbReference type="Proteomes" id="UP000499080">
    <property type="component" value="Unassembled WGS sequence"/>
</dbReference>
<reference evidence="1 2" key="1">
    <citation type="journal article" date="2019" name="Sci. Rep.">
        <title>Orb-weaving spider Araneus ventricosus genome elucidates the spidroin gene catalogue.</title>
        <authorList>
            <person name="Kono N."/>
            <person name="Nakamura H."/>
            <person name="Ohtoshi R."/>
            <person name="Moran D.A.P."/>
            <person name="Shinohara A."/>
            <person name="Yoshida Y."/>
            <person name="Fujiwara M."/>
            <person name="Mori M."/>
            <person name="Tomita M."/>
            <person name="Arakawa K."/>
        </authorList>
    </citation>
    <scope>NUCLEOTIDE SEQUENCE [LARGE SCALE GENOMIC DNA]</scope>
</reference>
<evidence type="ECO:0000313" key="1">
    <source>
        <dbReference type="EMBL" id="GBN90904.1"/>
    </source>
</evidence>
<evidence type="ECO:0008006" key="3">
    <source>
        <dbReference type="Google" id="ProtNLM"/>
    </source>
</evidence>
<gene>
    <name evidence="1" type="ORF">AVEN_55637_1</name>
</gene>
<dbReference type="AlphaFoldDB" id="A0A4Y2SRJ0"/>
<dbReference type="GO" id="GO:0003676">
    <property type="term" value="F:nucleic acid binding"/>
    <property type="evidence" value="ECO:0007669"/>
    <property type="project" value="InterPro"/>
</dbReference>
<dbReference type="InterPro" id="IPR036397">
    <property type="entry name" value="RNaseH_sf"/>
</dbReference>
<keyword evidence="2" id="KW-1185">Reference proteome</keyword>
<organism evidence="1 2">
    <name type="scientific">Araneus ventricosus</name>
    <name type="common">Orbweaver spider</name>
    <name type="synonym">Epeira ventricosa</name>
    <dbReference type="NCBI Taxonomy" id="182803"/>
    <lineage>
        <taxon>Eukaryota</taxon>
        <taxon>Metazoa</taxon>
        <taxon>Ecdysozoa</taxon>
        <taxon>Arthropoda</taxon>
        <taxon>Chelicerata</taxon>
        <taxon>Arachnida</taxon>
        <taxon>Araneae</taxon>
        <taxon>Araneomorphae</taxon>
        <taxon>Entelegynae</taxon>
        <taxon>Araneoidea</taxon>
        <taxon>Araneidae</taxon>
        <taxon>Araneus</taxon>
    </lineage>
</organism>
<accession>A0A4Y2SRJ0</accession>
<sequence length="90" mass="10191">KENFCRLLNVPLLGLPIVTMICQLYSDEALLLHVLLLRGIVGDKFVLMDAPYLNAPCHRTLAVQDCEESKDIRHLVWPVHSPDLNSIENV</sequence>
<comment type="caution">
    <text evidence="1">The sequence shown here is derived from an EMBL/GenBank/DDBJ whole genome shotgun (WGS) entry which is preliminary data.</text>
</comment>
<proteinExistence type="predicted"/>
<dbReference type="Gene3D" id="3.30.420.10">
    <property type="entry name" value="Ribonuclease H-like superfamily/Ribonuclease H"/>
    <property type="match status" value="1"/>
</dbReference>
<evidence type="ECO:0000313" key="2">
    <source>
        <dbReference type="Proteomes" id="UP000499080"/>
    </source>
</evidence>
<protein>
    <recommendedName>
        <fullName evidence="3">Tc1-like transposase DDE domain-containing protein</fullName>
    </recommendedName>
</protein>
<name>A0A4Y2SRJ0_ARAVE</name>
<feature type="non-terminal residue" evidence="1">
    <location>
        <position position="1"/>
    </location>
</feature>